<gene>
    <name evidence="2" type="ORF">GA0070216_115105</name>
</gene>
<evidence type="ECO:0000259" key="1">
    <source>
        <dbReference type="Pfam" id="PF14192"/>
    </source>
</evidence>
<dbReference type="EMBL" id="FMCU01000015">
    <property type="protein sequence ID" value="SCF42669.1"/>
    <property type="molecule type" value="Genomic_DNA"/>
</dbReference>
<reference evidence="3" key="1">
    <citation type="submission" date="2016-06" db="EMBL/GenBank/DDBJ databases">
        <authorList>
            <person name="Varghese N."/>
            <person name="Submissions Spin"/>
        </authorList>
    </citation>
    <scope>NUCLEOTIDE SEQUENCE [LARGE SCALE GENOMIC DNA]</scope>
    <source>
        <strain evidence="3">DSM 44100</strain>
    </source>
</reference>
<feature type="domain" description="DUF4314" evidence="1">
    <location>
        <begin position="2"/>
        <end position="51"/>
    </location>
</feature>
<accession>A0A1C5ABZ2</accession>
<evidence type="ECO:0000313" key="3">
    <source>
        <dbReference type="Proteomes" id="UP000198797"/>
    </source>
</evidence>
<keyword evidence="3" id="KW-1185">Reference proteome</keyword>
<proteinExistence type="predicted"/>
<dbReference type="STRING" id="121616.GA0070216_115105"/>
<protein>
    <recommendedName>
        <fullName evidence="1">DUF4314 domain-containing protein</fullName>
    </recommendedName>
</protein>
<dbReference type="AlphaFoldDB" id="A0A1C5ABZ2"/>
<evidence type="ECO:0000313" key="2">
    <source>
        <dbReference type="EMBL" id="SCF42669.1"/>
    </source>
</evidence>
<organism evidence="2 3">
    <name type="scientific">Micromonospora matsumotoense</name>
    <dbReference type="NCBI Taxonomy" id="121616"/>
    <lineage>
        <taxon>Bacteria</taxon>
        <taxon>Bacillati</taxon>
        <taxon>Actinomycetota</taxon>
        <taxon>Actinomycetes</taxon>
        <taxon>Micromonosporales</taxon>
        <taxon>Micromonosporaceae</taxon>
        <taxon>Micromonospora</taxon>
    </lineage>
</organism>
<dbReference type="Pfam" id="PF14192">
    <property type="entry name" value="DUF4314"/>
    <property type="match status" value="1"/>
</dbReference>
<dbReference type="Proteomes" id="UP000198797">
    <property type="component" value="Unassembled WGS sequence"/>
</dbReference>
<dbReference type="InterPro" id="IPR025463">
    <property type="entry name" value="DUF4314"/>
</dbReference>
<sequence length="364" mass="39715">MNYQPGQRVALVHTDDPHTWLRPGDTGTVRRHDQRHHTVEVTWDSGSTLSMCLDTGDRITPATSTTATTGGLVDEATGWATALRRMRAAGAEAGRTAAQWWAQDTIGARASGDTRLAARRILAGVEDGDPVVLDTLPHFTLAGESVDTAGWELFADATGDVSAWFGLRIPQRDEAMTVYRDAHDTAVTDHVTERCRLAASPTGTDVSHLHPDRVRIGDVGVFAGDWARTLGPDGDDRIAVGFVGTLIDSWNGWAVFSCTRPVAEEIVADQQRHRDQYRHCLREQGVPAGELDRRVDEALADLSFDGDVIVADQRALADDPDAVDRITPDGDGRYVVMGRIWCWEAVDPYACDRIIGDLPDPDQA</sequence>
<dbReference type="OrthoDB" id="3469122at2"/>
<dbReference type="RefSeq" id="WP_091250994.1">
    <property type="nucleotide sequence ID" value="NZ_FMCU01000015.1"/>
</dbReference>
<name>A0A1C5ABZ2_9ACTN</name>